<dbReference type="EMBL" id="JAVREI010000008">
    <property type="protein sequence ID" value="MDT0276845.1"/>
    <property type="molecule type" value="Genomic_DNA"/>
</dbReference>
<organism evidence="1 2">
    <name type="scientific">Blastococcus goldschmidtiae</name>
    <dbReference type="NCBI Taxonomy" id="3075546"/>
    <lineage>
        <taxon>Bacteria</taxon>
        <taxon>Bacillati</taxon>
        <taxon>Actinomycetota</taxon>
        <taxon>Actinomycetes</taxon>
        <taxon>Geodermatophilales</taxon>
        <taxon>Geodermatophilaceae</taxon>
        <taxon>Blastococcus</taxon>
    </lineage>
</organism>
<sequence>MTHYEHGTLLVSITEGRPGKIDFLTTGDDETVNPESASLRRQMDALDVLSAGGWELLGPPAVTPSQGGLMKEYLLRRPKA</sequence>
<dbReference type="RefSeq" id="WP_311345656.1">
    <property type="nucleotide sequence ID" value="NZ_JAVREI010000008.1"/>
</dbReference>
<name>A0ABU2K9H8_9ACTN</name>
<accession>A0ABU2K9H8</accession>
<comment type="caution">
    <text evidence="1">The sequence shown here is derived from an EMBL/GenBank/DDBJ whole genome shotgun (WGS) entry which is preliminary data.</text>
</comment>
<keyword evidence="2" id="KW-1185">Reference proteome</keyword>
<proteinExistence type="predicted"/>
<dbReference type="Proteomes" id="UP001183222">
    <property type="component" value="Unassembled WGS sequence"/>
</dbReference>
<evidence type="ECO:0000313" key="2">
    <source>
        <dbReference type="Proteomes" id="UP001183222"/>
    </source>
</evidence>
<evidence type="ECO:0000313" key="1">
    <source>
        <dbReference type="EMBL" id="MDT0276845.1"/>
    </source>
</evidence>
<gene>
    <name evidence="1" type="ORF">RM425_13110</name>
</gene>
<reference evidence="2" key="1">
    <citation type="submission" date="2023-07" db="EMBL/GenBank/DDBJ databases">
        <title>30 novel species of actinomycetes from the DSMZ collection.</title>
        <authorList>
            <person name="Nouioui I."/>
        </authorList>
    </citation>
    <scope>NUCLEOTIDE SEQUENCE [LARGE SCALE GENOMIC DNA]</scope>
    <source>
        <strain evidence="2">DSM 46792</strain>
    </source>
</reference>
<protein>
    <submittedName>
        <fullName evidence="1">Uncharacterized protein</fullName>
    </submittedName>
</protein>